<evidence type="ECO:0000313" key="1">
    <source>
        <dbReference type="EMBL" id="RMO79797.1"/>
    </source>
</evidence>
<proteinExistence type="predicted"/>
<dbReference type="Proteomes" id="UP000279372">
    <property type="component" value="Unassembled WGS sequence"/>
</dbReference>
<dbReference type="SUPFAM" id="SSF52540">
    <property type="entry name" value="P-loop containing nucleoside triphosphate hydrolases"/>
    <property type="match status" value="1"/>
</dbReference>
<dbReference type="InterPro" id="IPR027417">
    <property type="entry name" value="P-loop_NTPase"/>
</dbReference>
<comment type="caution">
    <text evidence="1">The sequence shown here is derived from an EMBL/GenBank/DDBJ whole genome shotgun (WGS) entry which is preliminary data.</text>
</comment>
<sequence>MTNVLRATGLSAFYANRFNSDPYNLMNAFEAEIASVAADASVNWSSVSDAVRLNGDRLKVYSKTKVVALDSRYNGKVMVWGELKKTRPKKAEHSPIEYPYLTFSNNLMGATTWDGFEALYTLWKQENGVKPNAAAESKRLEQQKARQAEREARRVADEEAAKASAALVYAERMAYEHAWLTGERREFDYEGTRKDGGGTYIGKGFIEVISDEDGTAPYLVRKQISDIASRFKMKRMRDRHGVFTAVPLFDIYANFLGLQRLYDDKKLQGTGVKMDGAHCIFGDIETASVRYSAEGFATGASIYLAELAAENNVAVVVAFNVGNLAKVLQAYAKAYPAWRFHNAADNDQWKPTGNAGLLAAIDIHREHGHPGHAPQFELDEADEAKARETGKGPTDWNDFHVLYGLKATVKALRARANMVRSEKDWFSYCLQRVSLSGKFAEKPAKAAINAGMNLVPIKYNTGEVIRRVIEQLPASAPNEVRPKLASFAEWIARQKLTQAQQLRSFSPEALSKSNVQYISVQATPHPVHGGPMVPAHLADLIGSLEGAIILRAPMGSGKTETVIAPVLQAATKGAYIAHRVSLMDDAATRLNLTPDGYQAEHQVDHYKWVMQSHMPFVSHLVCCVNSLTASKFYNADERSWFTTLETLCIDEATQVLRHTTTGPVDGRVKVMDSLIDAVSSAKRVLLCDADANDTVIEFCEMARPGQTITVIEIVGQNNAIRVDHGDDEAVWQLAVDQICAGRRVLVANDSAESAKKMAALIEERAKNGEIPSPRMLVVHSEVKADPDVEAFLSNPKDEALKYDVLIYSPAISSGVSMNLPHFDCHFGLFSGNSVGPSDALQMLRRDRTARHYIVGIGHSSAQRETNPDVMYRGMLVAEDLVCQIDNMPEEYRITRKKTAFDKMFLSTVAIENKARNNFANNLLLMLAAEGYHVQHLDLKGAEDELADQSRANRKFAGELVFSKRMDLIDSVSTPTEEEFVRLNRMELRSESESAQVDRFHIENQLCVDDIGPDDVSFYDNRGIAKVVALELLQSNEHQAKAYDLAQRKARVVLTQHRFKSSAQEFLVKIFEILTIDRKSGTGQFTSTQCRAVLDLVKTDQNTLDLYNTLKLGRYVPTLASKVCATTLVKSIFDRLGLSLLKRKSNGNNLFAINPEAWSFVMGYVERRQAKNVHSLTTHDHESSHTPLLAPEEPGEAIPAGVIERYRDTLQCEGVSTDLKYPLNVAEKLFAVASACELPLGTPLARLIGALSPDVGFRFAEPGVDMGSVKWTLGYAAKLLRP</sequence>
<protein>
    <submittedName>
        <fullName evidence="1">Uncharacterized protein</fullName>
    </submittedName>
</protein>
<dbReference type="RefSeq" id="WP_147464198.1">
    <property type="nucleotide sequence ID" value="NZ_RBQB01000355.1"/>
</dbReference>
<evidence type="ECO:0000313" key="2">
    <source>
        <dbReference type="Proteomes" id="UP000279372"/>
    </source>
</evidence>
<dbReference type="Gene3D" id="3.40.50.300">
    <property type="entry name" value="P-loop containing nucleotide triphosphate hydrolases"/>
    <property type="match status" value="1"/>
</dbReference>
<dbReference type="InterPro" id="IPR049996">
    <property type="entry name" value="Slr7037-like"/>
</dbReference>
<accession>A0A3M3YBH3</accession>
<dbReference type="EMBL" id="RBQB01000355">
    <property type="protein sequence ID" value="RMO79797.1"/>
    <property type="molecule type" value="Genomic_DNA"/>
</dbReference>
<name>A0A3M3YBH3_9PSED</name>
<gene>
    <name evidence="1" type="ORF">ALQ33_200060</name>
</gene>
<reference evidence="1 2" key="1">
    <citation type="submission" date="2018-08" db="EMBL/GenBank/DDBJ databases">
        <title>Recombination of ecologically and evolutionarily significant loci maintains genetic cohesion in the Pseudomonas syringae species complex.</title>
        <authorList>
            <person name="Dillon M."/>
            <person name="Thakur S."/>
            <person name="Almeida R.N.D."/>
            <person name="Weir B.S."/>
            <person name="Guttman D.S."/>
        </authorList>
    </citation>
    <scope>NUCLEOTIDE SEQUENCE [LARGE SCALE GENOMIC DNA]</scope>
    <source>
        <strain evidence="1 2">ICMP 8902</strain>
    </source>
</reference>
<organism evidence="1 2">
    <name type="scientific">Pseudomonas syringae pv. philadelphi</name>
    <dbReference type="NCBI Taxonomy" id="251706"/>
    <lineage>
        <taxon>Bacteria</taxon>
        <taxon>Pseudomonadati</taxon>
        <taxon>Pseudomonadota</taxon>
        <taxon>Gammaproteobacteria</taxon>
        <taxon>Pseudomonadales</taxon>
        <taxon>Pseudomonadaceae</taxon>
        <taxon>Pseudomonas</taxon>
    </lineage>
</organism>
<dbReference type="NCBIfam" id="NF042913">
    <property type="entry name" value="CyRepA1"/>
    <property type="match status" value="1"/>
</dbReference>